<evidence type="ECO:0000313" key="5">
    <source>
        <dbReference type="Proteomes" id="UP001152797"/>
    </source>
</evidence>
<keyword evidence="4" id="KW-0808">Transferase</keyword>
<evidence type="ECO:0000313" key="4">
    <source>
        <dbReference type="EMBL" id="CAL4799302.1"/>
    </source>
</evidence>
<dbReference type="Proteomes" id="UP001152797">
    <property type="component" value="Unassembled WGS sequence"/>
</dbReference>
<proteinExistence type="predicted"/>
<keyword evidence="5" id="KW-1185">Reference proteome</keyword>
<dbReference type="Gene3D" id="3.80.10.10">
    <property type="entry name" value="Ribonuclease Inhibitor"/>
    <property type="match status" value="1"/>
</dbReference>
<keyword evidence="4" id="KW-0418">Kinase</keyword>
<evidence type="ECO:0000256" key="1">
    <source>
        <dbReference type="SAM" id="Coils"/>
    </source>
</evidence>
<keyword evidence="4" id="KW-0723">Serine/threonine-protein kinase</keyword>
<comment type="caution">
    <text evidence="2">The sequence shown here is derived from an EMBL/GenBank/DDBJ whole genome shotgun (WGS) entry which is preliminary data.</text>
</comment>
<organism evidence="2">
    <name type="scientific">Cladocopium goreaui</name>
    <dbReference type="NCBI Taxonomy" id="2562237"/>
    <lineage>
        <taxon>Eukaryota</taxon>
        <taxon>Sar</taxon>
        <taxon>Alveolata</taxon>
        <taxon>Dinophyceae</taxon>
        <taxon>Suessiales</taxon>
        <taxon>Symbiodiniaceae</taxon>
        <taxon>Cladocopium</taxon>
    </lineage>
</organism>
<dbReference type="OrthoDB" id="442054at2759"/>
<dbReference type="EMBL" id="CAMXCT030005312">
    <property type="protein sequence ID" value="CAL4799302.1"/>
    <property type="molecule type" value="Genomic_DNA"/>
</dbReference>
<protein>
    <submittedName>
        <fullName evidence="4">Non-specific serine/threonine protein kinase</fullName>
    </submittedName>
</protein>
<dbReference type="EMBL" id="CAMXCT020005312">
    <property type="protein sequence ID" value="CAL1165365.1"/>
    <property type="molecule type" value="Genomic_DNA"/>
</dbReference>
<reference evidence="3" key="2">
    <citation type="submission" date="2024-04" db="EMBL/GenBank/DDBJ databases">
        <authorList>
            <person name="Chen Y."/>
            <person name="Shah S."/>
            <person name="Dougan E. K."/>
            <person name="Thang M."/>
            <person name="Chan C."/>
        </authorList>
    </citation>
    <scope>NUCLEOTIDE SEQUENCE [LARGE SCALE GENOMIC DNA]</scope>
</reference>
<gene>
    <name evidence="2" type="ORF">C1SCF055_LOCUS37103</name>
</gene>
<evidence type="ECO:0000313" key="2">
    <source>
        <dbReference type="EMBL" id="CAI4011990.1"/>
    </source>
</evidence>
<reference evidence="2" key="1">
    <citation type="submission" date="2022-10" db="EMBL/GenBank/DDBJ databases">
        <authorList>
            <person name="Chen Y."/>
            <person name="Dougan E. K."/>
            <person name="Chan C."/>
            <person name="Rhodes N."/>
            <person name="Thang M."/>
        </authorList>
    </citation>
    <scope>NUCLEOTIDE SEQUENCE</scope>
</reference>
<dbReference type="InterPro" id="IPR032675">
    <property type="entry name" value="LRR_dom_sf"/>
</dbReference>
<evidence type="ECO:0000313" key="3">
    <source>
        <dbReference type="EMBL" id="CAL1165365.1"/>
    </source>
</evidence>
<accession>A0A9P1DKK4</accession>
<dbReference type="EMBL" id="CAMXCT010005312">
    <property type="protein sequence ID" value="CAI4011990.1"/>
    <property type="molecule type" value="Genomic_DNA"/>
</dbReference>
<dbReference type="AlphaFoldDB" id="A0A9P1DKK4"/>
<sequence>MTVIPQPLAQAGINLEYDGRCLVVRDQDPSACPIRNRGGEALASFLSSNPDIKVLDIRESNISDNGLAQICLTLRQSNQLEELHANPVGHTGLEFLLGVVRRCSRLRTLTVEVCDVPTLFVGRQNLSAADYDTSNYVAPKPEGEEEQEELEEEELQARAAKAERLRKVFTENNYDSGDEMAPPEEVKAVSSALTKLLAELVRVVRSQVNLTTVECRGDAVPSHVKLDISRAAEEHQACRHGLAEPEERGAHTGMDVLQEQMAEIQSVLEGKDRPVKPFR</sequence>
<name>A0A9P1DKK4_9DINO</name>
<dbReference type="GO" id="GO:0004674">
    <property type="term" value="F:protein serine/threonine kinase activity"/>
    <property type="evidence" value="ECO:0007669"/>
    <property type="project" value="UniProtKB-KW"/>
</dbReference>
<dbReference type="SUPFAM" id="SSF52047">
    <property type="entry name" value="RNI-like"/>
    <property type="match status" value="1"/>
</dbReference>
<feature type="coiled-coil region" evidence="1">
    <location>
        <begin position="143"/>
        <end position="172"/>
    </location>
</feature>
<keyword evidence="1" id="KW-0175">Coiled coil</keyword>